<reference evidence="2" key="3">
    <citation type="submission" date="2023-05" db="EMBL/GenBank/DDBJ databases">
        <authorList>
            <person name="Smith C.H."/>
        </authorList>
    </citation>
    <scope>NUCLEOTIDE SEQUENCE</scope>
    <source>
        <strain evidence="2">CHS0354</strain>
        <tissue evidence="2">Mantle</tissue>
    </source>
</reference>
<reference evidence="2" key="1">
    <citation type="journal article" date="2021" name="Genome Biol. Evol.">
        <title>A High-Quality Reference Genome for a Parasitic Bivalve with Doubly Uniparental Inheritance (Bivalvia: Unionida).</title>
        <authorList>
            <person name="Smith C.H."/>
        </authorList>
    </citation>
    <scope>NUCLEOTIDE SEQUENCE</scope>
    <source>
        <strain evidence="2">CHS0354</strain>
    </source>
</reference>
<keyword evidence="3" id="KW-1185">Reference proteome</keyword>
<sequence length="111" mass="12479">MHSWKEQSDIPLPIGEGDPKIGSARLYRQDGKKGNALKHNLTNRKGKSLVQVPEWSKMLVFKIMQSSRSFRVNRISGLAKREEVGEDPTLSGPAMSSTTKQKSLSRTQREN</sequence>
<evidence type="ECO:0000313" key="2">
    <source>
        <dbReference type="EMBL" id="KAK3595684.1"/>
    </source>
</evidence>
<name>A0AAE0SQ16_9BIVA</name>
<comment type="caution">
    <text evidence="2">The sequence shown here is derived from an EMBL/GenBank/DDBJ whole genome shotgun (WGS) entry which is preliminary data.</text>
</comment>
<protein>
    <submittedName>
        <fullName evidence="2">Uncharacterized protein</fullName>
    </submittedName>
</protein>
<proteinExistence type="predicted"/>
<feature type="region of interest" description="Disordered" evidence="1">
    <location>
        <begin position="77"/>
        <end position="111"/>
    </location>
</feature>
<accession>A0AAE0SQ16</accession>
<evidence type="ECO:0000313" key="3">
    <source>
        <dbReference type="Proteomes" id="UP001195483"/>
    </source>
</evidence>
<feature type="region of interest" description="Disordered" evidence="1">
    <location>
        <begin position="1"/>
        <end position="24"/>
    </location>
</feature>
<dbReference type="Proteomes" id="UP001195483">
    <property type="component" value="Unassembled WGS sequence"/>
</dbReference>
<reference evidence="2" key="2">
    <citation type="journal article" date="2021" name="Genome Biol. Evol.">
        <title>Developing a high-quality reference genome for a parasitic bivalve with doubly uniparental inheritance (Bivalvia: Unionida).</title>
        <authorList>
            <person name="Smith C.H."/>
        </authorList>
    </citation>
    <scope>NUCLEOTIDE SEQUENCE</scope>
    <source>
        <strain evidence="2">CHS0354</strain>
        <tissue evidence="2">Mantle</tissue>
    </source>
</reference>
<evidence type="ECO:0000256" key="1">
    <source>
        <dbReference type="SAM" id="MobiDB-lite"/>
    </source>
</evidence>
<feature type="compositionally biased region" description="Polar residues" evidence="1">
    <location>
        <begin position="94"/>
        <end position="111"/>
    </location>
</feature>
<organism evidence="2 3">
    <name type="scientific">Potamilus streckersoni</name>
    <dbReference type="NCBI Taxonomy" id="2493646"/>
    <lineage>
        <taxon>Eukaryota</taxon>
        <taxon>Metazoa</taxon>
        <taxon>Spiralia</taxon>
        <taxon>Lophotrochozoa</taxon>
        <taxon>Mollusca</taxon>
        <taxon>Bivalvia</taxon>
        <taxon>Autobranchia</taxon>
        <taxon>Heteroconchia</taxon>
        <taxon>Palaeoheterodonta</taxon>
        <taxon>Unionida</taxon>
        <taxon>Unionoidea</taxon>
        <taxon>Unionidae</taxon>
        <taxon>Ambleminae</taxon>
        <taxon>Lampsilini</taxon>
        <taxon>Potamilus</taxon>
    </lineage>
</organism>
<dbReference type="AlphaFoldDB" id="A0AAE0SQ16"/>
<dbReference type="EMBL" id="JAEAOA010001600">
    <property type="protein sequence ID" value="KAK3595684.1"/>
    <property type="molecule type" value="Genomic_DNA"/>
</dbReference>
<gene>
    <name evidence="2" type="ORF">CHS0354_026902</name>
</gene>